<protein>
    <submittedName>
        <fullName evidence="1">Uncharacterized protein</fullName>
    </submittedName>
</protein>
<name>A0ACB6QAP0_9PLEO</name>
<comment type="caution">
    <text evidence="1">The sequence shown here is derived from an EMBL/GenBank/DDBJ whole genome shotgun (WGS) entry which is preliminary data.</text>
</comment>
<dbReference type="EMBL" id="MU003542">
    <property type="protein sequence ID" value="KAF2463961.1"/>
    <property type="molecule type" value="Genomic_DNA"/>
</dbReference>
<dbReference type="Proteomes" id="UP000799755">
    <property type="component" value="Unassembled WGS sequence"/>
</dbReference>
<accession>A0ACB6QAP0</accession>
<gene>
    <name evidence="1" type="ORF">BDR25DRAFT_362160</name>
</gene>
<organism evidence="1 2">
    <name type="scientific">Lindgomyces ingoldianus</name>
    <dbReference type="NCBI Taxonomy" id="673940"/>
    <lineage>
        <taxon>Eukaryota</taxon>
        <taxon>Fungi</taxon>
        <taxon>Dikarya</taxon>
        <taxon>Ascomycota</taxon>
        <taxon>Pezizomycotina</taxon>
        <taxon>Dothideomycetes</taxon>
        <taxon>Pleosporomycetidae</taxon>
        <taxon>Pleosporales</taxon>
        <taxon>Lindgomycetaceae</taxon>
        <taxon>Lindgomyces</taxon>
    </lineage>
</organism>
<sequence>MQCHTHPRALSSSLDLTIHSCSPLCLDLSTLLIRLPYDPFSAHAGPVPSMHHVEKIRRPRSTVSKVDLLANATVSVPDRHLSRFILQMAFWLAEKKLEYSLSNGDLYQNLITQRNVPLLALFDILCRSAQLTMPSMLFPRSREGIEYSALMAMITENRQLNNTSATPTTLGHGQGHGISCSPASIQLCLDRHLPAALRSLDEDE</sequence>
<keyword evidence="2" id="KW-1185">Reference proteome</keyword>
<evidence type="ECO:0000313" key="2">
    <source>
        <dbReference type="Proteomes" id="UP000799755"/>
    </source>
</evidence>
<reference evidence="1" key="1">
    <citation type="journal article" date="2020" name="Stud. Mycol.">
        <title>101 Dothideomycetes genomes: a test case for predicting lifestyles and emergence of pathogens.</title>
        <authorList>
            <person name="Haridas S."/>
            <person name="Albert R."/>
            <person name="Binder M."/>
            <person name="Bloem J."/>
            <person name="Labutti K."/>
            <person name="Salamov A."/>
            <person name="Andreopoulos B."/>
            <person name="Baker S."/>
            <person name="Barry K."/>
            <person name="Bills G."/>
            <person name="Bluhm B."/>
            <person name="Cannon C."/>
            <person name="Castanera R."/>
            <person name="Culley D."/>
            <person name="Daum C."/>
            <person name="Ezra D."/>
            <person name="Gonzalez J."/>
            <person name="Henrissat B."/>
            <person name="Kuo A."/>
            <person name="Liang C."/>
            <person name="Lipzen A."/>
            <person name="Lutzoni F."/>
            <person name="Magnuson J."/>
            <person name="Mondo S."/>
            <person name="Nolan M."/>
            <person name="Ohm R."/>
            <person name="Pangilinan J."/>
            <person name="Park H.-J."/>
            <person name="Ramirez L."/>
            <person name="Alfaro M."/>
            <person name="Sun H."/>
            <person name="Tritt A."/>
            <person name="Yoshinaga Y."/>
            <person name="Zwiers L.-H."/>
            <person name="Turgeon B."/>
            <person name="Goodwin S."/>
            <person name="Spatafora J."/>
            <person name="Crous P."/>
            <person name="Grigoriev I."/>
        </authorList>
    </citation>
    <scope>NUCLEOTIDE SEQUENCE</scope>
    <source>
        <strain evidence="1">ATCC 200398</strain>
    </source>
</reference>
<evidence type="ECO:0000313" key="1">
    <source>
        <dbReference type="EMBL" id="KAF2463961.1"/>
    </source>
</evidence>
<proteinExistence type="predicted"/>